<dbReference type="AlphaFoldDB" id="A0A644Y6C9"/>
<dbReference type="PANTHER" id="PTHR33507:SF3">
    <property type="entry name" value="INNER MEMBRANE PROTEIN YBBJ"/>
    <property type="match status" value="1"/>
</dbReference>
<evidence type="ECO:0000256" key="3">
    <source>
        <dbReference type="ARBA" id="ARBA00022989"/>
    </source>
</evidence>
<feature type="transmembrane region" description="Helical" evidence="5">
    <location>
        <begin position="6"/>
        <end position="27"/>
    </location>
</feature>
<proteinExistence type="predicted"/>
<protein>
    <submittedName>
        <fullName evidence="8">Uncharacterized protein</fullName>
    </submittedName>
</protein>
<reference evidence="8" key="1">
    <citation type="submission" date="2019-08" db="EMBL/GenBank/DDBJ databases">
        <authorList>
            <person name="Kucharzyk K."/>
            <person name="Murdoch R.W."/>
            <person name="Higgins S."/>
            <person name="Loffler F."/>
        </authorList>
    </citation>
    <scope>NUCLEOTIDE SEQUENCE</scope>
</reference>
<evidence type="ECO:0000256" key="1">
    <source>
        <dbReference type="ARBA" id="ARBA00004141"/>
    </source>
</evidence>
<comment type="subcellular location">
    <subcellularLocation>
        <location evidence="1">Membrane</location>
        <topology evidence="1">Multi-pass membrane protein</topology>
    </subcellularLocation>
</comment>
<dbReference type="PANTHER" id="PTHR33507">
    <property type="entry name" value="INNER MEMBRANE PROTEIN YBBJ"/>
    <property type="match status" value="1"/>
</dbReference>
<dbReference type="Pfam" id="PF01957">
    <property type="entry name" value="NfeD"/>
    <property type="match status" value="1"/>
</dbReference>
<feature type="domain" description="NfeD-like C-terminal" evidence="6">
    <location>
        <begin position="112"/>
        <end position="166"/>
    </location>
</feature>
<evidence type="ECO:0000256" key="4">
    <source>
        <dbReference type="ARBA" id="ARBA00023136"/>
    </source>
</evidence>
<dbReference type="SUPFAM" id="SSF141322">
    <property type="entry name" value="NfeD domain-like"/>
    <property type="match status" value="1"/>
</dbReference>
<dbReference type="InterPro" id="IPR002810">
    <property type="entry name" value="NfeD-like_C"/>
</dbReference>
<feature type="domain" description="NfeD integral membrane" evidence="7">
    <location>
        <begin position="6"/>
        <end position="80"/>
    </location>
</feature>
<keyword evidence="3 5" id="KW-1133">Transmembrane helix</keyword>
<name>A0A644Y6C9_9ZZZZ</name>
<dbReference type="InterPro" id="IPR052165">
    <property type="entry name" value="Membrane_assoc_protease"/>
</dbReference>
<evidence type="ECO:0000259" key="6">
    <source>
        <dbReference type="Pfam" id="PF01957"/>
    </source>
</evidence>
<evidence type="ECO:0000256" key="2">
    <source>
        <dbReference type="ARBA" id="ARBA00022692"/>
    </source>
</evidence>
<evidence type="ECO:0000259" key="7">
    <source>
        <dbReference type="Pfam" id="PF24961"/>
    </source>
</evidence>
<dbReference type="GO" id="GO:0005886">
    <property type="term" value="C:plasma membrane"/>
    <property type="evidence" value="ECO:0007669"/>
    <property type="project" value="TreeGrafter"/>
</dbReference>
<dbReference type="Gene3D" id="2.40.50.140">
    <property type="entry name" value="Nucleic acid-binding proteins"/>
    <property type="match status" value="1"/>
</dbReference>
<dbReference type="InterPro" id="IPR056739">
    <property type="entry name" value="NfeD_membrane"/>
</dbReference>
<dbReference type="InterPro" id="IPR012340">
    <property type="entry name" value="NA-bd_OB-fold"/>
</dbReference>
<dbReference type="EMBL" id="VSSQ01004097">
    <property type="protein sequence ID" value="MPM23727.1"/>
    <property type="molecule type" value="Genomic_DNA"/>
</dbReference>
<keyword evidence="2 5" id="KW-0812">Transmembrane</keyword>
<keyword evidence="4 5" id="KW-0472">Membrane</keyword>
<gene>
    <name evidence="8" type="ORF">SDC9_70201</name>
</gene>
<comment type="caution">
    <text evidence="8">The sequence shown here is derived from an EMBL/GenBank/DDBJ whole genome shotgun (WGS) entry which is preliminary data.</text>
</comment>
<evidence type="ECO:0000313" key="8">
    <source>
        <dbReference type="EMBL" id="MPM23727.1"/>
    </source>
</evidence>
<accession>A0A644Y6C9</accession>
<sequence length="173" mass="18259">MNLLELLGPTAIPSIICLILGFVLLLIEMFTPGVGAAGVTGVLSLIAVAVMQFGWGNPRVAFYVVAITLLVIILGIIWVVRSLQRGRLSKSFLVLNAQSDGESVPEVSNAKQSLIGKTGVTITPLRPSGMAEIEGNRVDVLAAGAFIERGKTVVVVKAEGMHILVREETAPAE</sequence>
<feature type="transmembrane region" description="Helical" evidence="5">
    <location>
        <begin position="34"/>
        <end position="55"/>
    </location>
</feature>
<evidence type="ECO:0000256" key="5">
    <source>
        <dbReference type="SAM" id="Phobius"/>
    </source>
</evidence>
<organism evidence="8">
    <name type="scientific">bioreactor metagenome</name>
    <dbReference type="NCBI Taxonomy" id="1076179"/>
    <lineage>
        <taxon>unclassified sequences</taxon>
        <taxon>metagenomes</taxon>
        <taxon>ecological metagenomes</taxon>
    </lineage>
</organism>
<dbReference type="Pfam" id="PF24961">
    <property type="entry name" value="NfeD_membrane"/>
    <property type="match status" value="1"/>
</dbReference>
<feature type="transmembrane region" description="Helical" evidence="5">
    <location>
        <begin position="61"/>
        <end position="80"/>
    </location>
</feature>